<evidence type="ECO:0000259" key="5">
    <source>
        <dbReference type="PROSITE" id="PS50109"/>
    </source>
</evidence>
<dbReference type="SUPFAM" id="SSF52172">
    <property type="entry name" value="CheY-like"/>
    <property type="match status" value="1"/>
</dbReference>
<dbReference type="GO" id="GO:0000155">
    <property type="term" value="F:phosphorelay sensor kinase activity"/>
    <property type="evidence" value="ECO:0007669"/>
    <property type="project" value="InterPro"/>
</dbReference>
<name>A0A5K7YIH6_9BACT</name>
<dbReference type="CDD" id="cd00082">
    <property type="entry name" value="HisKA"/>
    <property type="match status" value="1"/>
</dbReference>
<dbReference type="PANTHER" id="PTHR43065:SF42">
    <property type="entry name" value="TWO-COMPONENT SENSOR PPRA"/>
    <property type="match status" value="1"/>
</dbReference>
<dbReference type="InterPro" id="IPR004358">
    <property type="entry name" value="Sig_transdc_His_kin-like_C"/>
</dbReference>
<dbReference type="SMART" id="SM00448">
    <property type="entry name" value="REC"/>
    <property type="match status" value="1"/>
</dbReference>
<organism evidence="7 8">
    <name type="scientific">Desulfosarcina alkanivorans</name>
    <dbReference type="NCBI Taxonomy" id="571177"/>
    <lineage>
        <taxon>Bacteria</taxon>
        <taxon>Pseudomonadati</taxon>
        <taxon>Thermodesulfobacteriota</taxon>
        <taxon>Desulfobacteria</taxon>
        <taxon>Desulfobacterales</taxon>
        <taxon>Desulfosarcinaceae</taxon>
        <taxon>Desulfosarcina</taxon>
    </lineage>
</organism>
<dbReference type="InterPro" id="IPR003661">
    <property type="entry name" value="HisK_dim/P_dom"/>
</dbReference>
<comment type="catalytic activity">
    <reaction evidence="1">
        <text>ATP + protein L-histidine = ADP + protein N-phospho-L-histidine.</text>
        <dbReference type="EC" id="2.7.13.3"/>
    </reaction>
</comment>
<dbReference type="PANTHER" id="PTHR43065">
    <property type="entry name" value="SENSOR HISTIDINE KINASE"/>
    <property type="match status" value="1"/>
</dbReference>
<dbReference type="Gene3D" id="3.40.50.2300">
    <property type="match status" value="1"/>
</dbReference>
<dbReference type="PRINTS" id="PR00344">
    <property type="entry name" value="BCTRLSENSOR"/>
</dbReference>
<dbReference type="SMART" id="SM00388">
    <property type="entry name" value="HisKA"/>
    <property type="match status" value="1"/>
</dbReference>
<dbReference type="InterPro" id="IPR036890">
    <property type="entry name" value="HATPase_C_sf"/>
</dbReference>
<evidence type="ECO:0000256" key="4">
    <source>
        <dbReference type="PROSITE-ProRule" id="PRU00169"/>
    </source>
</evidence>
<dbReference type="Pfam" id="PF00072">
    <property type="entry name" value="Response_reg"/>
    <property type="match status" value="1"/>
</dbReference>
<reference evidence="7 8" key="1">
    <citation type="submission" date="2019-11" db="EMBL/GenBank/DDBJ databases">
        <title>Comparative genomics of hydrocarbon-degrading Desulfosarcina strains.</title>
        <authorList>
            <person name="Watanabe M."/>
            <person name="Kojima H."/>
            <person name="Fukui M."/>
        </authorList>
    </citation>
    <scope>NUCLEOTIDE SEQUENCE [LARGE SCALE GENOMIC DNA]</scope>
    <source>
        <strain evidence="7 8">PL12</strain>
    </source>
</reference>
<evidence type="ECO:0000256" key="3">
    <source>
        <dbReference type="ARBA" id="ARBA00022553"/>
    </source>
</evidence>
<feature type="domain" description="Response regulatory" evidence="6">
    <location>
        <begin position="654"/>
        <end position="770"/>
    </location>
</feature>
<feature type="modified residue" description="4-aspartylphosphate" evidence="4">
    <location>
        <position position="705"/>
    </location>
</feature>
<dbReference type="InterPro" id="IPR005467">
    <property type="entry name" value="His_kinase_dom"/>
</dbReference>
<keyword evidence="3 4" id="KW-0597">Phosphoprotein</keyword>
<dbReference type="Gene3D" id="1.10.287.130">
    <property type="match status" value="1"/>
</dbReference>
<evidence type="ECO:0000256" key="1">
    <source>
        <dbReference type="ARBA" id="ARBA00000085"/>
    </source>
</evidence>
<dbReference type="EC" id="2.7.13.3" evidence="2"/>
<gene>
    <name evidence="7" type="ORF">DSCA_01440</name>
</gene>
<dbReference type="PROSITE" id="PS50109">
    <property type="entry name" value="HIS_KIN"/>
    <property type="match status" value="1"/>
</dbReference>
<dbReference type="Gene3D" id="3.30.565.10">
    <property type="entry name" value="Histidine kinase-like ATPase, C-terminal domain"/>
    <property type="match status" value="1"/>
</dbReference>
<dbReference type="Proteomes" id="UP000427906">
    <property type="component" value="Chromosome"/>
</dbReference>
<dbReference type="AlphaFoldDB" id="A0A5K7YIH6"/>
<feature type="domain" description="Histidine kinase" evidence="5">
    <location>
        <begin position="411"/>
        <end position="634"/>
    </location>
</feature>
<dbReference type="SMART" id="SM00387">
    <property type="entry name" value="HATPase_c"/>
    <property type="match status" value="1"/>
</dbReference>
<dbReference type="PROSITE" id="PS50110">
    <property type="entry name" value="RESPONSE_REGULATORY"/>
    <property type="match status" value="1"/>
</dbReference>
<protein>
    <recommendedName>
        <fullName evidence="2">histidine kinase</fullName>
        <ecNumber evidence="2">2.7.13.3</ecNumber>
    </recommendedName>
</protein>
<proteinExistence type="predicted"/>
<dbReference type="InterPro" id="IPR011006">
    <property type="entry name" value="CheY-like_superfamily"/>
</dbReference>
<dbReference type="RefSeq" id="WP_231716342.1">
    <property type="nucleotide sequence ID" value="NZ_AP021874.1"/>
</dbReference>
<evidence type="ECO:0000256" key="2">
    <source>
        <dbReference type="ARBA" id="ARBA00012438"/>
    </source>
</evidence>
<dbReference type="Pfam" id="PF00512">
    <property type="entry name" value="HisKA"/>
    <property type="match status" value="1"/>
</dbReference>
<dbReference type="Pfam" id="PF02518">
    <property type="entry name" value="HATPase_c"/>
    <property type="match status" value="1"/>
</dbReference>
<dbReference type="SUPFAM" id="SSF47384">
    <property type="entry name" value="Homodimeric domain of signal transducing histidine kinase"/>
    <property type="match status" value="1"/>
</dbReference>
<accession>A0A5K7YIH6</accession>
<evidence type="ECO:0000313" key="8">
    <source>
        <dbReference type="Proteomes" id="UP000427906"/>
    </source>
</evidence>
<evidence type="ECO:0000259" key="6">
    <source>
        <dbReference type="PROSITE" id="PS50110"/>
    </source>
</evidence>
<sequence length="779" mass="86576">MTFYCPVTGLEVLSDPQWNNQQVSSTFTANFRVIDDSIIYSAPEGYADVEGVRNSLALNDKIAGLVSGGRGPYVQIEDYTFLTGSESEARRNFSRALNDNSRGLNLIFCNLSHPLSIAVKIGKRFNTTGKYIHVAGNYREAVNLALKINGKKERPAAGLPIDISGRHDPEERHLRPVEVLADEAWNVRTPTFANEMVLIDQCILHSTSTGRLEFQHLPLIGRTRDLCNRTLSGNGGIRYMVVDAGRLEGGSRSARIKYVQSLKEWHQRSPISMYIVYGANTFMKTALHLNRPSLPFKTRIAGDISHAFRLIRDDRSGPVSGTAPQKERKKPVVLHYEEIENLMALIGRVNWDVEGIDSDFDMAEDHPLYFLYQSILLIKEEFDSVYKERKLFEQQLIKSRKMEAIGTLAGGIAHDFNNMLGVIMGHAELATMQITPSHPARHDLRQISEAAQRSADLTGQLLAFARRQPARPKVLDLNDTISGMLKMLRRLIGEDMDLSWMPGANLWAVKIDPAQIDQILTNLCVNARDAAVGVGKITIQTENVVVDEQHCATHAGCIQGRFAMLAVSDKGSGMDEATIENLFEPFFTTKEVGRGTGLGLATVYGIVRQNNGHISVQSEPGRGTTFRIYLPRTASPVQEEGEPERRAVARGTETLLVVEDEQSILDLCKDMLERYGYTVLAARNPSEAIKQASLNRDSIHLLVTDVVMPEMNGKELKARIDTLIPNLKVLYMSGYTADVIIHQGIIENDVHFLQKPFSVQSLTGKVRAVLEGDRTAAGQ</sequence>
<dbReference type="InterPro" id="IPR003594">
    <property type="entry name" value="HATPase_dom"/>
</dbReference>
<evidence type="ECO:0000313" key="7">
    <source>
        <dbReference type="EMBL" id="BBO66214.1"/>
    </source>
</evidence>
<dbReference type="KEGG" id="dalk:DSCA_01440"/>
<dbReference type="InterPro" id="IPR001789">
    <property type="entry name" value="Sig_transdc_resp-reg_receiver"/>
</dbReference>
<dbReference type="SUPFAM" id="SSF55874">
    <property type="entry name" value="ATPase domain of HSP90 chaperone/DNA topoisomerase II/histidine kinase"/>
    <property type="match status" value="1"/>
</dbReference>
<keyword evidence="8" id="KW-1185">Reference proteome</keyword>
<dbReference type="InterPro" id="IPR036097">
    <property type="entry name" value="HisK_dim/P_sf"/>
</dbReference>
<dbReference type="EMBL" id="AP021874">
    <property type="protein sequence ID" value="BBO66214.1"/>
    <property type="molecule type" value="Genomic_DNA"/>
</dbReference>